<dbReference type="InterPro" id="IPR001468">
    <property type="entry name" value="Indole-3-GlycerolPSynthase_CS"/>
</dbReference>
<dbReference type="Gene3D" id="3.20.20.70">
    <property type="entry name" value="Aldolase class I"/>
    <property type="match status" value="2"/>
</dbReference>
<comment type="similarity">
    <text evidence="6">In the C-terminal section; belongs to the TrpF family.</text>
</comment>
<dbReference type="PANTHER" id="PTHR22854:SF2">
    <property type="entry name" value="INDOLE-3-GLYCEROL-PHOSPHATE SYNTHASE"/>
    <property type="match status" value="1"/>
</dbReference>
<evidence type="ECO:0000256" key="13">
    <source>
        <dbReference type="ARBA" id="ARBA00023268"/>
    </source>
</evidence>
<evidence type="ECO:0000256" key="16">
    <source>
        <dbReference type="HAMAP-Rule" id="MF_00135"/>
    </source>
</evidence>
<dbReference type="CDD" id="cd00405">
    <property type="entry name" value="PRAI"/>
    <property type="match status" value="1"/>
</dbReference>
<dbReference type="EC" id="4.1.1.48" evidence="15"/>
<evidence type="ECO:0000313" key="21">
    <source>
        <dbReference type="Proteomes" id="UP000189545"/>
    </source>
</evidence>
<feature type="domain" description="Indole-3-glycerol phosphate synthase" evidence="18">
    <location>
        <begin position="26"/>
        <end position="271"/>
    </location>
</feature>
<gene>
    <name evidence="15" type="primary">trpC</name>
    <name evidence="16" type="synonym">trpF</name>
    <name evidence="20" type="ORF">Sps_01694</name>
</gene>
<dbReference type="PANTHER" id="PTHR22854">
    <property type="entry name" value="TRYPTOPHAN BIOSYNTHESIS PROTEIN"/>
    <property type="match status" value="1"/>
</dbReference>
<dbReference type="Pfam" id="PF00218">
    <property type="entry name" value="IGPS"/>
    <property type="match status" value="1"/>
</dbReference>
<evidence type="ECO:0000256" key="2">
    <source>
        <dbReference type="ARBA" id="ARBA00001633"/>
    </source>
</evidence>
<comment type="pathway">
    <text evidence="4 15">Amino-acid biosynthesis; L-tryptophan biosynthesis; L-tryptophan from chorismate: step 4/5.</text>
</comment>
<dbReference type="EC" id="5.3.1.24" evidence="16"/>
<comment type="similarity">
    <text evidence="15">Belongs to the TrpC family.</text>
</comment>
<dbReference type="InterPro" id="IPR001240">
    <property type="entry name" value="PRAI_dom"/>
</dbReference>
<protein>
    <recommendedName>
        <fullName evidence="15 16">Multifunctional fusion protein</fullName>
    </recommendedName>
    <domain>
        <recommendedName>
            <fullName evidence="15">Indole-3-glycerol phosphate synthase</fullName>
            <shortName evidence="15">IGPS</shortName>
            <ecNumber evidence="15">4.1.1.48</ecNumber>
        </recommendedName>
    </domain>
    <domain>
        <recommendedName>
            <fullName evidence="16">N-(5'-phosphoribosyl)anthranilate isomerase</fullName>
            <shortName evidence="16">PRAI</shortName>
            <ecNumber evidence="16">5.3.1.24</ecNumber>
        </recommendedName>
    </domain>
</protein>
<dbReference type="GO" id="GO:0004425">
    <property type="term" value="F:indole-3-glycerol-phosphate synthase activity"/>
    <property type="evidence" value="ECO:0007669"/>
    <property type="project" value="UniProtKB-UniRule"/>
</dbReference>
<dbReference type="CDD" id="cd00331">
    <property type="entry name" value="IGPS"/>
    <property type="match status" value="1"/>
</dbReference>
<dbReference type="InterPro" id="IPR013798">
    <property type="entry name" value="Indole-3-glycerol_P_synth_dom"/>
</dbReference>
<reference evidence="20 21" key="1">
    <citation type="submission" date="2016-03" db="EMBL/GenBank/DDBJ databases">
        <title>Complete genome sequence of Shewanella psychrophila WP2, a deep sea bacterium isolated from west Pacific sediment.</title>
        <authorList>
            <person name="Xu G."/>
            <person name="Jian H."/>
        </authorList>
    </citation>
    <scope>NUCLEOTIDE SEQUENCE [LARGE SCALE GENOMIC DNA]</scope>
    <source>
        <strain evidence="20 21">WP2</strain>
    </source>
</reference>
<proteinExistence type="inferred from homology"/>
<dbReference type="HAMAP" id="MF_00135">
    <property type="entry name" value="PRAI"/>
    <property type="match status" value="1"/>
</dbReference>
<dbReference type="AlphaFoldDB" id="A0A1S6HMX4"/>
<evidence type="ECO:0000256" key="3">
    <source>
        <dbReference type="ARBA" id="ARBA00004664"/>
    </source>
</evidence>
<dbReference type="NCBIfam" id="NF006945">
    <property type="entry name" value="PRK09427.1"/>
    <property type="match status" value="1"/>
</dbReference>
<accession>A0A1S6HMX4</accession>
<dbReference type="EMBL" id="CP014782">
    <property type="protein sequence ID" value="AQS36858.1"/>
    <property type="molecule type" value="Genomic_DNA"/>
</dbReference>
<evidence type="ECO:0000313" key="20">
    <source>
        <dbReference type="EMBL" id="AQS36858.1"/>
    </source>
</evidence>
<dbReference type="UniPathway" id="UPA00035">
    <property type="reaction ID" value="UER00042"/>
</dbReference>
<dbReference type="Pfam" id="PF00697">
    <property type="entry name" value="PRAI"/>
    <property type="match status" value="1"/>
</dbReference>
<dbReference type="InterPro" id="IPR045186">
    <property type="entry name" value="Indole-3-glycerol_P_synth"/>
</dbReference>
<dbReference type="Proteomes" id="UP000189545">
    <property type="component" value="Chromosome"/>
</dbReference>
<dbReference type="InterPro" id="IPR011060">
    <property type="entry name" value="RibuloseP-bd_barrel"/>
</dbReference>
<comment type="catalytic activity">
    <reaction evidence="1 16">
        <text>N-(5-phospho-beta-D-ribosyl)anthranilate = 1-(2-carboxyphenylamino)-1-deoxy-D-ribulose 5-phosphate</text>
        <dbReference type="Rhea" id="RHEA:21540"/>
        <dbReference type="ChEBI" id="CHEBI:18277"/>
        <dbReference type="ChEBI" id="CHEBI:58613"/>
        <dbReference type="EC" id="5.3.1.24"/>
    </reaction>
</comment>
<keyword evidence="21" id="KW-1185">Reference proteome</keyword>
<keyword evidence="13" id="KW-0511">Multifunctional enzyme</keyword>
<dbReference type="InterPro" id="IPR013785">
    <property type="entry name" value="Aldolase_TIM"/>
</dbReference>
<dbReference type="KEGG" id="spsw:Sps_01694"/>
<comment type="similarity">
    <text evidence="5">In the N-terminal section; belongs to the TrpC family.</text>
</comment>
<feature type="domain" description="N-(5'phosphoribosyl) anthranilate isomerase (PRAI)" evidence="19">
    <location>
        <begin position="276"/>
        <end position="485"/>
    </location>
</feature>
<name>A0A1S6HMX4_9GAMM</name>
<comment type="function">
    <text evidence="14">Bifunctional enzyme that catalyzes two sequential steps of tryptophan biosynthetic pathway. The first reaction is catalyzed by the isomerase, coded by the TrpF domain; the second reaction is catalyzed by the synthase, coded by the TrpC domain.</text>
</comment>
<dbReference type="GO" id="GO:0004640">
    <property type="term" value="F:phosphoribosylanthranilate isomerase activity"/>
    <property type="evidence" value="ECO:0007669"/>
    <property type="project" value="UniProtKB-UniRule"/>
</dbReference>
<evidence type="ECO:0000256" key="4">
    <source>
        <dbReference type="ARBA" id="ARBA00004696"/>
    </source>
</evidence>
<dbReference type="STRING" id="225848.Sps_01694"/>
<evidence type="ECO:0000256" key="7">
    <source>
        <dbReference type="ARBA" id="ARBA00022605"/>
    </source>
</evidence>
<dbReference type="GO" id="GO:0000162">
    <property type="term" value="P:L-tryptophan biosynthetic process"/>
    <property type="evidence" value="ECO:0007669"/>
    <property type="project" value="UniProtKB-UniRule"/>
</dbReference>
<comment type="pathway">
    <text evidence="3 16">Amino-acid biosynthesis; L-tryptophan biosynthesis; L-tryptophan from chorismate: step 3/5.</text>
</comment>
<sequence>MSSSTLDLRQSNKENGDSPSKSSNVLTRIVDTKAAHMEALKLRFPEASLKPKISDRSLFEALRAPNAGFIFECKKASPSKGLIRTDFDVEAIADVYNDYAAGISVLTDEQFFQGDMDYIPKVRARVKQPILCKDFFIDSYQVKLAAHQGADAILLMLSVLDDDRYLALACEADKYHLDILTEVSNEAELERAITLNANIIGINNRNLRDLSTDLATTEELAPRIPSDRVVISESGIYNQAQVRRLSPLVDGFLVGSSLMAADDLDLACRTLTLGHNKVCGLTSVEDANVVADAGAIYGGLIFAEKSPRYITPDNAKSLVATHRFSGTQLNFVGVFVNASAKTIADIASSLELFAVQLHGSESEYDIAQVRIALEATNSKAQIWKAVAIKLDPEQTDSELAIPTNVDRILFDSKSNKATGEQFGGTGLSFDWQQSLPNKQDAMLAGGLDADNANNASKQGFYGLDFNSGLESAPGQKDHHKIAAAFSALRQY</sequence>
<evidence type="ECO:0000256" key="15">
    <source>
        <dbReference type="HAMAP-Rule" id="MF_00134"/>
    </source>
</evidence>
<feature type="region of interest" description="Disordered" evidence="17">
    <location>
        <begin position="1"/>
        <end position="24"/>
    </location>
</feature>
<dbReference type="FunFam" id="3.20.20.70:FF:000024">
    <property type="entry name" value="Indole-3-glycerol phosphate synthase"/>
    <property type="match status" value="1"/>
</dbReference>
<comment type="similarity">
    <text evidence="16">Belongs to the TrpF family.</text>
</comment>
<evidence type="ECO:0000256" key="12">
    <source>
        <dbReference type="ARBA" id="ARBA00023239"/>
    </source>
</evidence>
<comment type="catalytic activity">
    <reaction evidence="2 15">
        <text>1-(2-carboxyphenylamino)-1-deoxy-D-ribulose 5-phosphate + H(+) = (1S,2R)-1-C-(indol-3-yl)glycerol 3-phosphate + CO2 + H2O</text>
        <dbReference type="Rhea" id="RHEA:23476"/>
        <dbReference type="ChEBI" id="CHEBI:15377"/>
        <dbReference type="ChEBI" id="CHEBI:15378"/>
        <dbReference type="ChEBI" id="CHEBI:16526"/>
        <dbReference type="ChEBI" id="CHEBI:58613"/>
        <dbReference type="ChEBI" id="CHEBI:58866"/>
        <dbReference type="EC" id="4.1.1.48"/>
    </reaction>
</comment>
<keyword evidence="8 15" id="KW-0210">Decarboxylase</keyword>
<evidence type="ECO:0000256" key="10">
    <source>
        <dbReference type="ARBA" id="ARBA00023141"/>
    </source>
</evidence>
<evidence type="ECO:0000256" key="14">
    <source>
        <dbReference type="ARBA" id="ARBA00025592"/>
    </source>
</evidence>
<dbReference type="HAMAP" id="MF_00134_B">
    <property type="entry name" value="IGPS_B"/>
    <property type="match status" value="1"/>
</dbReference>
<keyword evidence="12 15" id="KW-0456">Lyase</keyword>
<keyword evidence="11 16" id="KW-0413">Isomerase</keyword>
<evidence type="ECO:0000256" key="11">
    <source>
        <dbReference type="ARBA" id="ARBA00023235"/>
    </source>
</evidence>
<evidence type="ECO:0000256" key="8">
    <source>
        <dbReference type="ARBA" id="ARBA00022793"/>
    </source>
</evidence>
<evidence type="ECO:0000256" key="5">
    <source>
        <dbReference type="ARBA" id="ARBA00007902"/>
    </source>
</evidence>
<keyword evidence="9 15" id="KW-0822">Tryptophan biosynthesis</keyword>
<keyword evidence="7 15" id="KW-0028">Amino-acid biosynthesis</keyword>
<evidence type="ECO:0000256" key="17">
    <source>
        <dbReference type="SAM" id="MobiDB-lite"/>
    </source>
</evidence>
<evidence type="ECO:0000256" key="1">
    <source>
        <dbReference type="ARBA" id="ARBA00001164"/>
    </source>
</evidence>
<keyword evidence="10 15" id="KW-0057">Aromatic amino acid biosynthesis</keyword>
<evidence type="ECO:0000256" key="9">
    <source>
        <dbReference type="ARBA" id="ARBA00022822"/>
    </source>
</evidence>
<dbReference type="SUPFAM" id="SSF51366">
    <property type="entry name" value="Ribulose-phoshate binding barrel"/>
    <property type="match status" value="2"/>
</dbReference>
<organism evidence="20 21">
    <name type="scientific">Shewanella psychrophila</name>
    <dbReference type="NCBI Taxonomy" id="225848"/>
    <lineage>
        <taxon>Bacteria</taxon>
        <taxon>Pseudomonadati</taxon>
        <taxon>Pseudomonadota</taxon>
        <taxon>Gammaproteobacteria</taxon>
        <taxon>Alteromonadales</taxon>
        <taxon>Shewanellaceae</taxon>
        <taxon>Shewanella</taxon>
    </lineage>
</organism>
<evidence type="ECO:0000256" key="6">
    <source>
        <dbReference type="ARBA" id="ARBA00009847"/>
    </source>
</evidence>
<evidence type="ECO:0000259" key="18">
    <source>
        <dbReference type="Pfam" id="PF00218"/>
    </source>
</evidence>
<dbReference type="PROSITE" id="PS00614">
    <property type="entry name" value="IGPS"/>
    <property type="match status" value="1"/>
</dbReference>
<evidence type="ECO:0000259" key="19">
    <source>
        <dbReference type="Pfam" id="PF00697"/>
    </source>
</evidence>